<reference evidence="4" key="3">
    <citation type="journal article" date="2005" name="Nature">
        <title>The map-based sequence of the rice genome.</title>
        <authorList>
            <consortium name="International rice genome sequencing project (IRGSP)"/>
            <person name="Matsumoto T."/>
            <person name="Wu J."/>
            <person name="Kanamori H."/>
            <person name="Katayose Y."/>
            <person name="Fujisawa M."/>
            <person name="Namiki N."/>
            <person name="Mizuno H."/>
            <person name="Yamamoto K."/>
            <person name="Antonio B.A."/>
            <person name="Baba T."/>
            <person name="Sakata K."/>
            <person name="Nagamura Y."/>
            <person name="Aoki H."/>
            <person name="Arikawa K."/>
            <person name="Arita K."/>
            <person name="Bito T."/>
            <person name="Chiden Y."/>
            <person name="Fujitsuka N."/>
            <person name="Fukunaka R."/>
            <person name="Hamada M."/>
            <person name="Harada C."/>
            <person name="Hayashi A."/>
            <person name="Hijishita S."/>
            <person name="Honda M."/>
            <person name="Hosokawa S."/>
            <person name="Ichikawa Y."/>
            <person name="Idonuma A."/>
            <person name="Iijima M."/>
            <person name="Ikeda M."/>
            <person name="Ikeno M."/>
            <person name="Ito K."/>
            <person name="Ito S."/>
            <person name="Ito T."/>
            <person name="Ito Y."/>
            <person name="Ito Y."/>
            <person name="Iwabuchi A."/>
            <person name="Kamiya K."/>
            <person name="Karasawa W."/>
            <person name="Kurita K."/>
            <person name="Katagiri S."/>
            <person name="Kikuta A."/>
            <person name="Kobayashi H."/>
            <person name="Kobayashi N."/>
            <person name="Machita K."/>
            <person name="Maehara T."/>
            <person name="Masukawa M."/>
            <person name="Mizubayashi T."/>
            <person name="Mukai Y."/>
            <person name="Nagasaki H."/>
            <person name="Nagata Y."/>
            <person name="Naito S."/>
            <person name="Nakashima M."/>
            <person name="Nakama Y."/>
            <person name="Nakamichi Y."/>
            <person name="Nakamura M."/>
            <person name="Meguro A."/>
            <person name="Negishi M."/>
            <person name="Ohta I."/>
            <person name="Ohta T."/>
            <person name="Okamoto M."/>
            <person name="Ono N."/>
            <person name="Saji S."/>
            <person name="Sakaguchi M."/>
            <person name="Sakai K."/>
            <person name="Shibata M."/>
            <person name="Shimokawa T."/>
            <person name="Song J."/>
            <person name="Takazaki Y."/>
            <person name="Terasawa K."/>
            <person name="Tsugane M."/>
            <person name="Tsuji K."/>
            <person name="Ueda S."/>
            <person name="Waki K."/>
            <person name="Yamagata H."/>
            <person name="Yamamoto M."/>
            <person name="Yamamoto S."/>
            <person name="Yamane H."/>
            <person name="Yoshiki S."/>
            <person name="Yoshihara R."/>
            <person name="Yukawa K."/>
            <person name="Zhong H."/>
            <person name="Yano M."/>
            <person name="Yuan Q."/>
            <person name="Ouyang S."/>
            <person name="Liu J."/>
            <person name="Jones K.M."/>
            <person name="Gansberger K."/>
            <person name="Moffat K."/>
            <person name="Hill J."/>
            <person name="Bera J."/>
            <person name="Fadrosh D."/>
            <person name="Jin S."/>
            <person name="Johri S."/>
            <person name="Kim M."/>
            <person name="Overton L."/>
            <person name="Reardon M."/>
            <person name="Tsitrin T."/>
            <person name="Vuong H."/>
            <person name="Weaver B."/>
            <person name="Ciecko A."/>
            <person name="Tallon L."/>
            <person name="Jackson J."/>
            <person name="Pai G."/>
            <person name="Aken S.V."/>
            <person name="Utterback T."/>
            <person name="Reidmuller S."/>
            <person name="Feldblyum T."/>
            <person name="Hsiao J."/>
            <person name="Zismann V."/>
            <person name="Iobst S."/>
            <person name="de Vazeille A.R."/>
            <person name="Buell C.R."/>
            <person name="Ying K."/>
            <person name="Li Y."/>
            <person name="Lu T."/>
            <person name="Huang Y."/>
            <person name="Zhao Q."/>
            <person name="Feng Q."/>
            <person name="Zhang L."/>
            <person name="Zhu J."/>
            <person name="Weng Q."/>
            <person name="Mu J."/>
            <person name="Lu Y."/>
            <person name="Fan D."/>
            <person name="Liu Y."/>
            <person name="Guan J."/>
            <person name="Zhang Y."/>
            <person name="Yu S."/>
            <person name="Liu X."/>
            <person name="Zhang Y."/>
            <person name="Hong G."/>
            <person name="Han B."/>
            <person name="Choisne N."/>
            <person name="Demange N."/>
            <person name="Orjeda G."/>
            <person name="Samain S."/>
            <person name="Cattolico L."/>
            <person name="Pelletier E."/>
            <person name="Couloux A."/>
            <person name="Segurens B."/>
            <person name="Wincker P."/>
            <person name="D'Hont A."/>
            <person name="Scarpelli C."/>
            <person name="Weissenbach J."/>
            <person name="Salanoubat M."/>
            <person name="Quetier F."/>
            <person name="Yu Y."/>
            <person name="Kim H.R."/>
            <person name="Rambo T."/>
            <person name="Currie J."/>
            <person name="Collura K."/>
            <person name="Luo M."/>
            <person name="Yang T."/>
            <person name="Ammiraju J.S.S."/>
            <person name="Engler F."/>
            <person name="Soderlund C."/>
            <person name="Wing R.A."/>
            <person name="Palmer L.E."/>
            <person name="de la Bastide M."/>
            <person name="Spiegel L."/>
            <person name="Nascimento L."/>
            <person name="Zutavern T."/>
            <person name="O'Shaughnessy A."/>
            <person name="Dike S."/>
            <person name="Dedhia N."/>
            <person name="Preston R."/>
            <person name="Balija V."/>
            <person name="McCombie W.R."/>
            <person name="Chow T."/>
            <person name="Chen H."/>
            <person name="Chung M."/>
            <person name="Chen C."/>
            <person name="Shaw J."/>
            <person name="Wu H."/>
            <person name="Hsiao K."/>
            <person name="Chao Y."/>
            <person name="Chu M."/>
            <person name="Cheng C."/>
            <person name="Hour A."/>
            <person name="Lee P."/>
            <person name="Lin S."/>
            <person name="Lin Y."/>
            <person name="Liou J."/>
            <person name="Liu S."/>
            <person name="Hsing Y."/>
            <person name="Raghuvanshi S."/>
            <person name="Mohanty A."/>
            <person name="Bharti A.K."/>
            <person name="Gaur A."/>
            <person name="Gupta V."/>
            <person name="Kumar D."/>
            <person name="Ravi V."/>
            <person name="Vij S."/>
            <person name="Kapur A."/>
            <person name="Khurana P."/>
            <person name="Khurana P."/>
            <person name="Khurana J.P."/>
            <person name="Tyagi A.K."/>
            <person name="Gaikwad K."/>
            <person name="Singh A."/>
            <person name="Dalal V."/>
            <person name="Srivastava S."/>
            <person name="Dixit A."/>
            <person name="Pal A.K."/>
            <person name="Ghazi I.A."/>
            <person name="Yadav M."/>
            <person name="Pandit A."/>
            <person name="Bhargava A."/>
            <person name="Sureshbabu K."/>
            <person name="Batra K."/>
            <person name="Sharma T.R."/>
            <person name="Mohapatra T."/>
            <person name="Singh N.K."/>
            <person name="Messing J."/>
            <person name="Nelson A.B."/>
            <person name="Fuks G."/>
            <person name="Kavchok S."/>
            <person name="Keizer G."/>
            <person name="Linton E."/>
            <person name="Llaca V."/>
            <person name="Song R."/>
            <person name="Tanyolac B."/>
            <person name="Young S."/>
            <person name="Ho-Il K."/>
            <person name="Hahn J.H."/>
            <person name="Sangsakoo G."/>
            <person name="Vanavichit A."/>
            <person name="de Mattos Luiz.A.T."/>
            <person name="Zimmer P.D."/>
            <person name="Malone G."/>
            <person name="Dellagostin O."/>
            <person name="de Oliveira A.C."/>
            <person name="Bevan M."/>
            <person name="Bancroft I."/>
            <person name="Minx P."/>
            <person name="Cordum H."/>
            <person name="Wilson R."/>
            <person name="Cheng Z."/>
            <person name="Jin W."/>
            <person name="Jiang J."/>
            <person name="Leong S.A."/>
            <person name="Iwama H."/>
            <person name="Gojobori T."/>
            <person name="Itoh T."/>
            <person name="Niimura Y."/>
            <person name="Fujii Y."/>
            <person name="Habara T."/>
            <person name="Sakai H."/>
            <person name="Sato Y."/>
            <person name="Wilson G."/>
            <person name="Kumar K."/>
            <person name="McCouch S."/>
            <person name="Juretic N."/>
            <person name="Hoen D."/>
            <person name="Wright S."/>
            <person name="Bruskiewich R."/>
            <person name="Bureau T."/>
            <person name="Miyao A."/>
            <person name="Hirochika H."/>
            <person name="Nishikawa T."/>
            <person name="Kadowaki K."/>
            <person name="Sugiura M."/>
            <person name="Burr B."/>
            <person name="Sasaki T."/>
        </authorList>
    </citation>
    <scope>NUCLEOTIDE SEQUENCE [LARGE SCALE GENOMIC DNA]</scope>
    <source>
        <strain evidence="4">cv. Nipponbare</strain>
    </source>
</reference>
<protein>
    <submittedName>
        <fullName evidence="2">Uncharacterized protein</fullName>
    </submittedName>
</protein>
<feature type="compositionally biased region" description="Low complexity" evidence="1">
    <location>
        <begin position="265"/>
        <end position="282"/>
    </location>
</feature>
<dbReference type="EMBL" id="AC118285">
    <property type="protein sequence ID" value="AAU43980.1"/>
    <property type="molecule type" value="Genomic_DNA"/>
</dbReference>
<evidence type="ECO:0000313" key="3">
    <source>
        <dbReference type="EMBL" id="AAU44006.1"/>
    </source>
</evidence>
<sequence>MPSSSFIAPYTPFRPFLVLTVSNAMSQASNSYGGRVKRVLCPNCGQGATHCSGTGSFEPVADLVLKQKHDALGDMDGLFVLLSTARECNRRRGRGNTNNSSSSGTNGLTPNTTGDGWEPGRNPILHFTSSSLQGAIGQRVTCLAQGLHEASRIFEKTRDRRKSGNRKPRPSQAAPPPFSPGVADSSAVAPSRFFPISPNSLVLPIAPAPCNHPPPPFPLLRPPLAAARLAAAPRRRRRRVRVAEIHHVHPSFVEVRHRSAIPIVRRSSRSPSAACRPPSVAPLRRSPPSHSVRTPSPFLSFPDSPCVAAARARRRLRSLPPSAAAAVASLLRRRLHRRMPLPATHSRARAIAASPGRPVGFDAEPSPAAASIAARPIGPRAIWAVGPVDRRWTTCVVPVHGEPPPPEPLTNSGSSDALVYFEIVAERCPSTPNFVHLHPCTFVYNQTEPQTKPYPLDMWKYGSALQQRPEDRSLYGRSATIKTMHPEPSLKPF</sequence>
<feature type="compositionally biased region" description="Low complexity" evidence="1">
    <location>
        <begin position="95"/>
        <end position="114"/>
    </location>
</feature>
<name>Q65X42_ORYSJ</name>
<feature type="region of interest" description="Disordered" evidence="1">
    <location>
        <begin position="153"/>
        <end position="185"/>
    </location>
</feature>
<gene>
    <name evidence="2" type="ORF">OJ1206_C08.8</name>
    <name evidence="3" type="ORF">OJ1288_A07.17</name>
</gene>
<feature type="region of interest" description="Disordered" evidence="1">
    <location>
        <begin position="90"/>
        <end position="125"/>
    </location>
</feature>
<evidence type="ECO:0000256" key="1">
    <source>
        <dbReference type="SAM" id="MobiDB-lite"/>
    </source>
</evidence>
<organism evidence="2 4">
    <name type="scientific">Oryza sativa subsp. japonica</name>
    <name type="common">Rice</name>
    <dbReference type="NCBI Taxonomy" id="39947"/>
    <lineage>
        <taxon>Eukaryota</taxon>
        <taxon>Viridiplantae</taxon>
        <taxon>Streptophyta</taxon>
        <taxon>Embryophyta</taxon>
        <taxon>Tracheophyta</taxon>
        <taxon>Spermatophyta</taxon>
        <taxon>Magnoliopsida</taxon>
        <taxon>Liliopsida</taxon>
        <taxon>Poales</taxon>
        <taxon>Poaceae</taxon>
        <taxon>BOP clade</taxon>
        <taxon>Oryzoideae</taxon>
        <taxon>Oryzeae</taxon>
        <taxon>Oryzinae</taxon>
        <taxon>Oryza</taxon>
        <taxon>Oryza sativa</taxon>
    </lineage>
</organism>
<accession>Q65X42</accession>
<reference evidence="3" key="2">
    <citation type="submission" date="2004-10" db="EMBL/GenBank/DDBJ databases">
        <title>Oryza sativa BAC OJ1288_A07 genomic sequence.</title>
        <authorList>
            <person name="Chow T.-Y."/>
            <person name="Hsing Y.-I.C."/>
            <person name="Chen C.-S."/>
            <person name="Chen H.-H."/>
            <person name="Liu S.-M."/>
            <person name="Chao Y.-T."/>
            <person name="Chang S.-J."/>
            <person name="Chen H.-C."/>
            <person name="Chen S.-K."/>
            <person name="Chen T.-R."/>
            <person name="Chen Y.-L."/>
            <person name="Cheng C.-H."/>
            <person name="Chung C.-I."/>
            <person name="Han S.-Y."/>
            <person name="Hsiao S.-H."/>
            <person name="Hsiung J.-N."/>
            <person name="Hsu C.-H."/>
            <person name="Huang J.-J."/>
            <person name="Kau P.-I."/>
            <person name="Lee M.-C."/>
            <person name="Leu H.-L."/>
            <person name="Li Y.-F."/>
            <person name="Lin S.-J."/>
            <person name="Lin Y.-C."/>
            <person name="Wu S.-W."/>
            <person name="Yu C.-Y."/>
            <person name="Yu S.-W."/>
            <person name="Wu H.-P."/>
            <person name="Shaw J.-F."/>
        </authorList>
    </citation>
    <scope>NUCLEOTIDE SEQUENCE</scope>
</reference>
<evidence type="ECO:0000313" key="4">
    <source>
        <dbReference type="Proteomes" id="UP000000763"/>
    </source>
</evidence>
<feature type="region of interest" description="Disordered" evidence="1">
    <location>
        <begin position="265"/>
        <end position="296"/>
    </location>
</feature>
<reference evidence="4" key="4">
    <citation type="journal article" date="2008" name="Nucleic Acids Res.">
        <title>The rice annotation project database (RAP-DB): 2008 update.</title>
        <authorList>
            <consortium name="The rice annotation project (RAP)"/>
        </authorList>
    </citation>
    <scope>GENOME REANNOTATION</scope>
    <source>
        <strain evidence="4">cv. Nipponbare</strain>
    </source>
</reference>
<proteinExistence type="predicted"/>
<reference evidence="2" key="1">
    <citation type="submission" date="2004-09" db="EMBL/GenBank/DDBJ databases">
        <title>Oryza sativa BAC OJ1206_C08 genomic sequence.</title>
        <authorList>
            <person name="Chow T.-Y."/>
            <person name="Hsing Y.-I.C."/>
            <person name="Chen C.-S."/>
            <person name="Chen H.-H."/>
            <person name="Liu S.-M."/>
            <person name="Chao Y.-T."/>
            <person name="Chang S.-J."/>
            <person name="Chen H.-C."/>
            <person name="Chen S.-K."/>
            <person name="Chen T.-R."/>
            <person name="Chen Y.-L."/>
            <person name="Cheng C.-H."/>
            <person name="Chung C.-I."/>
            <person name="Han S.-Y."/>
            <person name="Hsiao S.-H."/>
            <person name="Hsiung J.-N."/>
            <person name="Hsu C.-H."/>
            <person name="Huang J.-J."/>
            <person name="Kau P.-I."/>
            <person name="Lee M.-C."/>
            <person name="Leu H.-L."/>
            <person name="Li Y.-F."/>
            <person name="Lin S.-J."/>
            <person name="Lin Y.-C."/>
            <person name="Wu S.-W."/>
            <person name="Yu C.-Y."/>
            <person name="Yu S.-W."/>
            <person name="Wu H.-P."/>
            <person name="Shaw J.-F."/>
        </authorList>
    </citation>
    <scope>NUCLEOTIDE SEQUENCE</scope>
</reference>
<evidence type="ECO:0000313" key="2">
    <source>
        <dbReference type="EMBL" id="AAU43980.1"/>
    </source>
</evidence>
<dbReference type="EMBL" id="AC098833">
    <property type="protein sequence ID" value="AAU44006.1"/>
    <property type="molecule type" value="Genomic_DNA"/>
</dbReference>
<dbReference type="Proteomes" id="UP000000763">
    <property type="component" value="Chromosome 5"/>
</dbReference>
<feature type="compositionally biased region" description="Basic residues" evidence="1">
    <location>
        <begin position="159"/>
        <end position="169"/>
    </location>
</feature>
<dbReference type="AlphaFoldDB" id="Q65X42"/>